<organism evidence="2 3">
    <name type="scientific">Streptomyces pilosus</name>
    <dbReference type="NCBI Taxonomy" id="28893"/>
    <lineage>
        <taxon>Bacteria</taxon>
        <taxon>Bacillati</taxon>
        <taxon>Actinomycetota</taxon>
        <taxon>Actinomycetes</taxon>
        <taxon>Kitasatosporales</taxon>
        <taxon>Streptomycetaceae</taxon>
        <taxon>Streptomyces</taxon>
    </lineage>
</organism>
<proteinExistence type="predicted"/>
<dbReference type="AlphaFoldDB" id="A0A918BUR5"/>
<dbReference type="EMBL" id="BMTU01000009">
    <property type="protein sequence ID" value="GGQ93135.1"/>
    <property type="molecule type" value="Genomic_DNA"/>
</dbReference>
<gene>
    <name evidence="2" type="ORF">GCM10010280_46050</name>
</gene>
<evidence type="ECO:0000313" key="2">
    <source>
        <dbReference type="EMBL" id="GGQ93135.1"/>
    </source>
</evidence>
<evidence type="ECO:0000313" key="3">
    <source>
        <dbReference type="Proteomes" id="UP000656732"/>
    </source>
</evidence>
<accession>A0A918BUR5</accession>
<evidence type="ECO:0000256" key="1">
    <source>
        <dbReference type="SAM" id="MobiDB-lite"/>
    </source>
</evidence>
<protein>
    <submittedName>
        <fullName evidence="2">Uncharacterized protein</fullName>
    </submittedName>
</protein>
<dbReference type="Proteomes" id="UP000656732">
    <property type="component" value="Unassembled WGS sequence"/>
</dbReference>
<reference evidence="2" key="2">
    <citation type="submission" date="2020-09" db="EMBL/GenBank/DDBJ databases">
        <authorList>
            <person name="Sun Q."/>
            <person name="Ohkuma M."/>
        </authorList>
    </citation>
    <scope>NUCLEOTIDE SEQUENCE</scope>
    <source>
        <strain evidence="2">JCM 4403</strain>
    </source>
</reference>
<feature type="region of interest" description="Disordered" evidence="1">
    <location>
        <begin position="121"/>
        <end position="152"/>
    </location>
</feature>
<reference evidence="2" key="1">
    <citation type="journal article" date="2014" name="Int. J. Syst. Evol. Microbiol.">
        <title>Complete genome sequence of Corynebacterium casei LMG S-19264T (=DSM 44701T), isolated from a smear-ripened cheese.</title>
        <authorList>
            <consortium name="US DOE Joint Genome Institute (JGI-PGF)"/>
            <person name="Walter F."/>
            <person name="Albersmeier A."/>
            <person name="Kalinowski J."/>
            <person name="Ruckert C."/>
        </authorList>
    </citation>
    <scope>NUCLEOTIDE SEQUENCE</scope>
    <source>
        <strain evidence="2">JCM 4403</strain>
    </source>
</reference>
<name>A0A918BUR5_9ACTN</name>
<keyword evidence="3" id="KW-1185">Reference proteome</keyword>
<sequence length="152" mass="16180">MRTPGRRLPGRPGVSGRPLLIRDEVTAADVELWAAPVQLDLDGIERRHRAHCHGLEAAGAAVRILDRAAHAARCPSTGWTRADLRPGACAGLRGPHVLGVRLRRRPPGPVGASTHRERFLPVGGSRCAGAAGRGDGSGHGDLRTRELRSTRP</sequence>
<comment type="caution">
    <text evidence="2">The sequence shown here is derived from an EMBL/GenBank/DDBJ whole genome shotgun (WGS) entry which is preliminary data.</text>
</comment>
<feature type="compositionally biased region" description="Basic and acidic residues" evidence="1">
    <location>
        <begin position="136"/>
        <end position="152"/>
    </location>
</feature>